<dbReference type="OrthoDB" id="2013972at2759"/>
<organism evidence="2 3">
    <name type="scientific">Aspergillus eucalypticola (strain CBS 122712 / IBT 29274)</name>
    <dbReference type="NCBI Taxonomy" id="1448314"/>
    <lineage>
        <taxon>Eukaryota</taxon>
        <taxon>Fungi</taxon>
        <taxon>Dikarya</taxon>
        <taxon>Ascomycota</taxon>
        <taxon>Pezizomycotina</taxon>
        <taxon>Eurotiomycetes</taxon>
        <taxon>Eurotiomycetidae</taxon>
        <taxon>Eurotiales</taxon>
        <taxon>Aspergillaceae</taxon>
        <taxon>Aspergillus</taxon>
        <taxon>Aspergillus subgen. Circumdati</taxon>
    </lineage>
</organism>
<feature type="region of interest" description="Disordered" evidence="1">
    <location>
        <begin position="1"/>
        <end position="26"/>
    </location>
</feature>
<dbReference type="InterPro" id="IPR029063">
    <property type="entry name" value="SAM-dependent_MTases_sf"/>
</dbReference>
<dbReference type="GeneID" id="37056514"/>
<dbReference type="SUPFAM" id="SSF53335">
    <property type="entry name" value="S-adenosyl-L-methionine-dependent methyltransferases"/>
    <property type="match status" value="1"/>
</dbReference>
<keyword evidence="3" id="KW-1185">Reference proteome</keyword>
<dbReference type="Gene3D" id="3.40.50.150">
    <property type="entry name" value="Vaccinia Virus protein VP39"/>
    <property type="match status" value="1"/>
</dbReference>
<dbReference type="VEuPathDB" id="FungiDB:BO83DRAFT_414258"/>
<gene>
    <name evidence="2" type="ORF">BO83DRAFT_414258</name>
</gene>
<evidence type="ECO:0000256" key="1">
    <source>
        <dbReference type="SAM" id="MobiDB-lite"/>
    </source>
</evidence>
<dbReference type="Pfam" id="PF13489">
    <property type="entry name" value="Methyltransf_23"/>
    <property type="match status" value="1"/>
</dbReference>
<name>A0A317WCL6_ASPEC</name>
<accession>A0A317WCL6</accession>
<dbReference type="AlphaFoldDB" id="A0A317WCL6"/>
<evidence type="ECO:0008006" key="4">
    <source>
        <dbReference type="Google" id="ProtNLM"/>
    </source>
</evidence>
<proteinExistence type="predicted"/>
<evidence type="ECO:0000313" key="3">
    <source>
        <dbReference type="Proteomes" id="UP000246171"/>
    </source>
</evidence>
<reference evidence="2" key="1">
    <citation type="submission" date="2016-12" db="EMBL/GenBank/DDBJ databases">
        <title>The genomes of Aspergillus section Nigri reveals drivers in fungal speciation.</title>
        <authorList>
            <consortium name="DOE Joint Genome Institute"/>
            <person name="Vesth T.C."/>
            <person name="Nybo J."/>
            <person name="Theobald S."/>
            <person name="Brandl J."/>
            <person name="Frisvad J.C."/>
            <person name="Nielsen K.F."/>
            <person name="Lyhne E.K."/>
            <person name="Kogle M.E."/>
            <person name="Kuo A."/>
            <person name="Riley R."/>
            <person name="Clum A."/>
            <person name="Nolan M."/>
            <person name="Lipzen A."/>
            <person name="Salamov A."/>
            <person name="Henrissat B."/>
            <person name="Wiebenga A."/>
            <person name="De vries R.P."/>
            <person name="Grigoriev I.V."/>
            <person name="Mortensen U.H."/>
            <person name="Andersen M.R."/>
            <person name="Baker S.E."/>
        </authorList>
    </citation>
    <scope>NUCLEOTIDE SEQUENCE</scope>
    <source>
        <strain evidence="2">CBS 122712</strain>
    </source>
</reference>
<sequence length="315" mass="36169">MGDNMSDSDTLDHDSEREETESFDTEPHLNLYRHGRRYSLTRLEQHPWPIDETEKDRLEEQHVLLRELFEGRLYLAPIESPRNVLDIRTGTGCWAMECAERYPSSAVRGIDLVNMQDEWVPPNCEFWVDNLCQPGWHTQYTNIDFVHINQIQGDRQLLSLLLEGSNSCCAPGGWVEICDMTVQLDNPGEDSPFHKYIQEMTTAHARDGRQMDLPLHFGAELTRHGFINVTERSYDLPLCTEGRDKLKKRIIQNWTAGLEGYSFTLLEKHLGKNFTETVLMCASARRALQGKIEGYLQMSTGCVRTETGLAAFNDQ</sequence>
<comment type="caution">
    <text evidence="2">The sequence shown here is derived from an EMBL/GenBank/DDBJ whole genome shotgun (WGS) entry which is preliminary data.</text>
</comment>
<dbReference type="Proteomes" id="UP000246171">
    <property type="component" value="Unassembled WGS sequence"/>
</dbReference>
<evidence type="ECO:0000313" key="2">
    <source>
        <dbReference type="EMBL" id="PWY82778.1"/>
    </source>
</evidence>
<protein>
    <recommendedName>
        <fullName evidence="4">S-adenosyl-L-methionine-dependent methyltransferase</fullName>
    </recommendedName>
</protein>
<dbReference type="RefSeq" id="XP_025392441.1">
    <property type="nucleotide sequence ID" value="XM_025534552.1"/>
</dbReference>
<dbReference type="EMBL" id="MSFU01000003">
    <property type="protein sequence ID" value="PWY82778.1"/>
    <property type="molecule type" value="Genomic_DNA"/>
</dbReference>